<protein>
    <recommendedName>
        <fullName evidence="1">DUF4232 domain-containing protein</fullName>
    </recommendedName>
</protein>
<evidence type="ECO:0000259" key="1">
    <source>
        <dbReference type="Pfam" id="PF14016"/>
    </source>
</evidence>
<reference evidence="3" key="1">
    <citation type="journal article" date="2019" name="Int. J. Syst. Evol. Microbiol.">
        <title>The Global Catalogue of Microorganisms (GCM) 10K type strain sequencing project: providing services to taxonomists for standard genome sequencing and annotation.</title>
        <authorList>
            <consortium name="The Broad Institute Genomics Platform"/>
            <consortium name="The Broad Institute Genome Sequencing Center for Infectious Disease"/>
            <person name="Wu L."/>
            <person name="Ma J."/>
        </authorList>
    </citation>
    <scope>NUCLEOTIDE SEQUENCE [LARGE SCALE GENOMIC DNA]</scope>
    <source>
        <strain evidence="3">JCM 16014</strain>
    </source>
</reference>
<evidence type="ECO:0000313" key="3">
    <source>
        <dbReference type="Proteomes" id="UP001500751"/>
    </source>
</evidence>
<name>A0ABP5F541_9ACTN</name>
<dbReference type="RefSeq" id="WP_344664362.1">
    <property type="nucleotide sequence ID" value="NZ_BAAAQN010000004.1"/>
</dbReference>
<proteinExistence type="predicted"/>
<dbReference type="Proteomes" id="UP001500751">
    <property type="component" value="Unassembled WGS sequence"/>
</dbReference>
<feature type="domain" description="DUF4232" evidence="1">
    <location>
        <begin position="11"/>
        <end position="125"/>
    </location>
</feature>
<dbReference type="InterPro" id="IPR025326">
    <property type="entry name" value="DUF4232"/>
</dbReference>
<evidence type="ECO:0000313" key="2">
    <source>
        <dbReference type="EMBL" id="GAA2016912.1"/>
    </source>
</evidence>
<keyword evidence="3" id="KW-1185">Reference proteome</keyword>
<gene>
    <name evidence="2" type="ORF">GCM10009839_10820</name>
</gene>
<comment type="caution">
    <text evidence="2">The sequence shown here is derived from an EMBL/GenBank/DDBJ whole genome shotgun (WGS) entry which is preliminary data.</text>
</comment>
<dbReference type="EMBL" id="BAAAQN010000004">
    <property type="protein sequence ID" value="GAA2016912.1"/>
    <property type="molecule type" value="Genomic_DNA"/>
</dbReference>
<dbReference type="Pfam" id="PF14016">
    <property type="entry name" value="DUF4232"/>
    <property type="match status" value="1"/>
</dbReference>
<sequence length="134" mass="13907">MLKLAVSALREPINHVLITATNTSKSHCRLNGYPFLKYDPDQQAPVAAADATKPATTIDLAPGDSAYAGVLTSSADGSGKNGKDRPTIDLQLASVAGGGLPGSPSKLAMPKGAQYVDDSAMVTYWVTDLQAALY</sequence>
<accession>A0ABP5F541</accession>
<organism evidence="2 3">
    <name type="scientific">Catenulispora yoronensis</name>
    <dbReference type="NCBI Taxonomy" id="450799"/>
    <lineage>
        <taxon>Bacteria</taxon>
        <taxon>Bacillati</taxon>
        <taxon>Actinomycetota</taxon>
        <taxon>Actinomycetes</taxon>
        <taxon>Catenulisporales</taxon>
        <taxon>Catenulisporaceae</taxon>
        <taxon>Catenulispora</taxon>
    </lineage>
</organism>